<feature type="region of interest" description="Disordered" evidence="1">
    <location>
        <begin position="289"/>
        <end position="356"/>
    </location>
</feature>
<evidence type="ECO:0000259" key="2">
    <source>
        <dbReference type="Pfam" id="PF14111"/>
    </source>
</evidence>
<dbReference type="InterPro" id="IPR025836">
    <property type="entry name" value="Zn_knuckle_CX2CX4HX4C"/>
</dbReference>
<dbReference type="Pfam" id="PF14111">
    <property type="entry name" value="DUF4283"/>
    <property type="match status" value="1"/>
</dbReference>
<evidence type="ECO:0008006" key="6">
    <source>
        <dbReference type="Google" id="ProtNLM"/>
    </source>
</evidence>
<dbReference type="SUPFAM" id="SSF56219">
    <property type="entry name" value="DNase I-like"/>
    <property type="match status" value="1"/>
</dbReference>
<reference evidence="4 5" key="1">
    <citation type="journal article" date="2020" name="bioRxiv">
        <title>Sequence and annotation of 42 cannabis genomes reveals extensive copy number variation in cannabinoid synthesis and pathogen resistance genes.</title>
        <authorList>
            <person name="Mckernan K.J."/>
            <person name="Helbert Y."/>
            <person name="Kane L.T."/>
            <person name="Ebling H."/>
            <person name="Zhang L."/>
            <person name="Liu B."/>
            <person name="Eaton Z."/>
            <person name="Mclaughlin S."/>
            <person name="Kingan S."/>
            <person name="Baybayan P."/>
            <person name="Concepcion G."/>
            <person name="Jordan M."/>
            <person name="Riva A."/>
            <person name="Barbazuk W."/>
            <person name="Harkins T."/>
        </authorList>
    </citation>
    <scope>NUCLEOTIDE SEQUENCE [LARGE SCALE GENOMIC DNA]</scope>
    <source>
        <strain evidence="5">cv. Jamaican Lion 4</strain>
        <tissue evidence="4">Leaf</tissue>
    </source>
</reference>
<proteinExistence type="predicted"/>
<accession>A0A7J6EEM8</accession>
<feature type="domain" description="Zinc knuckle CX2CX4HX4C" evidence="3">
    <location>
        <begin position="193"/>
        <end position="237"/>
    </location>
</feature>
<dbReference type="Gene3D" id="3.60.10.10">
    <property type="entry name" value="Endonuclease/exonuclease/phosphatase"/>
    <property type="match status" value="1"/>
</dbReference>
<dbReference type="InterPro" id="IPR040256">
    <property type="entry name" value="At4g02000-like"/>
</dbReference>
<dbReference type="Proteomes" id="UP000583929">
    <property type="component" value="Unassembled WGS sequence"/>
</dbReference>
<comment type="caution">
    <text evidence="4">The sequence shown here is derived from an EMBL/GenBank/DDBJ whole genome shotgun (WGS) entry which is preliminary data.</text>
</comment>
<name>A0A7J6EEM8_CANSA</name>
<keyword evidence="5" id="KW-1185">Reference proteome</keyword>
<gene>
    <name evidence="4" type="ORF">G4B88_011813</name>
</gene>
<dbReference type="Pfam" id="PF14392">
    <property type="entry name" value="zf-CCHC_4"/>
    <property type="match status" value="1"/>
</dbReference>
<evidence type="ECO:0000313" key="5">
    <source>
        <dbReference type="Proteomes" id="UP000583929"/>
    </source>
</evidence>
<dbReference type="InterPro" id="IPR025558">
    <property type="entry name" value="DUF4283"/>
</dbReference>
<sequence>MGSHAQPQAPTDINVEYIDSAASKIMERDSAMEMEMLELFEDITLEDVVVNRACIEKVMGCKEMPSSVVKKILTGIWKNLGSWRMKKCGEGVMGFFFDSEDDCTCVMERRPWLVNGVLLNLRPWPVEGEVFVAEFEIARFWVQFHGLPTRFLSDENTSKIAKKVGTFVKNDGKQKVEIVRRGFLRAWVDVLITHPFSAGFFLTMPGKENAWIQFKYEKLPFLCFNCGKLAHLDKVCNSPIAMVIPKIGKAVPMYGPWIKTETGRSNCFIAAGKGVSRFQIDSFDGVWPEKQKESRGTWKRREPITGKAIGGEKPPINSTQDSKDDGGMLAVGESSGTTERHAGDNRTQGDRVPMDRVAGSSNVPIPIGPNFLTLPTPDFSLGQENDIPDIGPSLAQSLEIPHAWVCKSQRPHNFPEDTPIVWPTDNLELQQMFLQLYGPDLTDKFKAQQSLISNPPDISELITHLLGTRKRKAHTWYNPVPSSSQCKLSEISNEVLPGEEALLALDTSAKFSSGCTIAGENSKSQKKSKQRRSIKDKKVLQSANLGVKTRSKRKSAQSGFCVAWRVGVQVDIVEVFDMGFKVKIEASLDYPQWVLFCIYCPPYAVLKKHFWDWLIQIVQQCKDAWAIMGDLNVIMEENEKIGGRKYQLREGNILKNFMFNSGGVDLGFEGARVLGKMQDLSLIISVNAWTGLSRMTNGVSPFLEPR</sequence>
<dbReference type="AlphaFoldDB" id="A0A7J6EEM8"/>
<dbReference type="PANTHER" id="PTHR31286">
    <property type="entry name" value="GLYCINE-RICH CELL WALL STRUCTURAL PROTEIN 1.8-LIKE"/>
    <property type="match status" value="1"/>
</dbReference>
<dbReference type="EMBL" id="JAATIQ010000419">
    <property type="protein sequence ID" value="KAF4356862.1"/>
    <property type="molecule type" value="Genomic_DNA"/>
</dbReference>
<evidence type="ECO:0000256" key="1">
    <source>
        <dbReference type="SAM" id="MobiDB-lite"/>
    </source>
</evidence>
<evidence type="ECO:0000313" key="4">
    <source>
        <dbReference type="EMBL" id="KAF4356862.1"/>
    </source>
</evidence>
<evidence type="ECO:0000259" key="3">
    <source>
        <dbReference type="Pfam" id="PF14392"/>
    </source>
</evidence>
<feature type="domain" description="DUF4283" evidence="2">
    <location>
        <begin position="55"/>
        <end position="125"/>
    </location>
</feature>
<protein>
    <recommendedName>
        <fullName evidence="6">CCHC-type domain-containing protein</fullName>
    </recommendedName>
</protein>
<feature type="compositionally biased region" description="Basic and acidic residues" evidence="1">
    <location>
        <begin position="338"/>
        <end position="354"/>
    </location>
</feature>
<feature type="compositionally biased region" description="Basic and acidic residues" evidence="1">
    <location>
        <begin position="289"/>
        <end position="304"/>
    </location>
</feature>
<organism evidence="4 5">
    <name type="scientific">Cannabis sativa</name>
    <name type="common">Hemp</name>
    <name type="synonym">Marijuana</name>
    <dbReference type="NCBI Taxonomy" id="3483"/>
    <lineage>
        <taxon>Eukaryota</taxon>
        <taxon>Viridiplantae</taxon>
        <taxon>Streptophyta</taxon>
        <taxon>Embryophyta</taxon>
        <taxon>Tracheophyta</taxon>
        <taxon>Spermatophyta</taxon>
        <taxon>Magnoliopsida</taxon>
        <taxon>eudicotyledons</taxon>
        <taxon>Gunneridae</taxon>
        <taxon>Pentapetalae</taxon>
        <taxon>rosids</taxon>
        <taxon>fabids</taxon>
        <taxon>Rosales</taxon>
        <taxon>Cannabaceae</taxon>
        <taxon>Cannabis</taxon>
    </lineage>
</organism>
<dbReference type="PANTHER" id="PTHR31286:SF167">
    <property type="entry name" value="OS09G0268800 PROTEIN"/>
    <property type="match status" value="1"/>
</dbReference>
<dbReference type="InterPro" id="IPR036691">
    <property type="entry name" value="Endo/exonu/phosph_ase_sf"/>
</dbReference>